<evidence type="ECO:0000313" key="3">
    <source>
        <dbReference type="Proteomes" id="UP000005561"/>
    </source>
</evidence>
<dbReference type="Pfam" id="PF06541">
    <property type="entry name" value="ABC_trans_CmpB"/>
    <property type="match status" value="2"/>
</dbReference>
<dbReference type="eggNOG" id="COG4905">
    <property type="taxonomic scope" value="Bacteria"/>
</dbReference>
<dbReference type="InterPro" id="IPR010540">
    <property type="entry name" value="CmpB_TMEM229"/>
</dbReference>
<keyword evidence="1" id="KW-0472">Membrane</keyword>
<dbReference type="EMBL" id="ACCL02000014">
    <property type="protein sequence ID" value="EET59923.1"/>
    <property type="molecule type" value="Genomic_DNA"/>
</dbReference>
<dbReference type="RefSeq" id="WP_006862832.1">
    <property type="nucleotide sequence ID" value="NZ_ACCL02000014.1"/>
</dbReference>
<proteinExistence type="predicted"/>
<reference evidence="2" key="1">
    <citation type="submission" date="2009-07" db="EMBL/GenBank/DDBJ databases">
        <authorList>
            <person name="Weinstock G."/>
            <person name="Sodergren E."/>
            <person name="Clifton S."/>
            <person name="Fulton L."/>
            <person name="Fulton B."/>
            <person name="Courtney L."/>
            <person name="Fronick C."/>
            <person name="Harrison M."/>
            <person name="Strong C."/>
            <person name="Farmer C."/>
            <person name="Delahaunty K."/>
            <person name="Markovic C."/>
            <person name="Hall O."/>
            <person name="Minx P."/>
            <person name="Tomlinson C."/>
            <person name="Mitreva M."/>
            <person name="Nelson J."/>
            <person name="Hou S."/>
            <person name="Wollam A."/>
            <person name="Pepin K.H."/>
            <person name="Johnson M."/>
            <person name="Bhonagiri V."/>
            <person name="Nash W.E."/>
            <person name="Warren W."/>
            <person name="Chinwalla A."/>
            <person name="Mardis E.R."/>
            <person name="Wilson R.K."/>
        </authorList>
    </citation>
    <scope>NUCLEOTIDE SEQUENCE [LARGE SCALE GENOMIC DNA]</scope>
    <source>
        <strain evidence="2">DSM 14469</strain>
    </source>
</reference>
<gene>
    <name evidence="2" type="ORF">BRYFOR_08047</name>
</gene>
<keyword evidence="3" id="KW-1185">Reference proteome</keyword>
<protein>
    <recommendedName>
        <fullName evidence="4">ABC transporter permease</fullName>
    </recommendedName>
</protein>
<comment type="caution">
    <text evidence="2">The sequence shown here is derived from an EMBL/GenBank/DDBJ whole genome shotgun (WGS) entry which is preliminary data.</text>
</comment>
<feature type="transmembrane region" description="Helical" evidence="1">
    <location>
        <begin position="368"/>
        <end position="388"/>
    </location>
</feature>
<evidence type="ECO:0008006" key="4">
    <source>
        <dbReference type="Google" id="ProtNLM"/>
    </source>
</evidence>
<name>C6LHD6_9FIRM</name>
<dbReference type="STRING" id="168384.SAMN05660368_00727"/>
<evidence type="ECO:0000313" key="2">
    <source>
        <dbReference type="EMBL" id="EET59923.1"/>
    </source>
</evidence>
<feature type="transmembrane region" description="Helical" evidence="1">
    <location>
        <begin position="62"/>
        <end position="84"/>
    </location>
</feature>
<feature type="transmembrane region" description="Helical" evidence="1">
    <location>
        <begin position="37"/>
        <end position="56"/>
    </location>
</feature>
<feature type="transmembrane region" description="Helical" evidence="1">
    <location>
        <begin position="145"/>
        <end position="164"/>
    </location>
</feature>
<feature type="transmembrane region" description="Helical" evidence="1">
    <location>
        <begin position="6"/>
        <end position="25"/>
    </location>
</feature>
<feature type="transmembrane region" description="Helical" evidence="1">
    <location>
        <begin position="329"/>
        <end position="347"/>
    </location>
</feature>
<dbReference type="Proteomes" id="UP000005561">
    <property type="component" value="Unassembled WGS sequence"/>
</dbReference>
<feature type="transmembrane region" description="Helical" evidence="1">
    <location>
        <begin position="289"/>
        <end position="309"/>
    </location>
</feature>
<organism evidence="2 3">
    <name type="scientific">Marvinbryantia formatexigens DSM 14469</name>
    <dbReference type="NCBI Taxonomy" id="478749"/>
    <lineage>
        <taxon>Bacteria</taxon>
        <taxon>Bacillati</taxon>
        <taxon>Bacillota</taxon>
        <taxon>Clostridia</taxon>
        <taxon>Lachnospirales</taxon>
        <taxon>Lachnospiraceae</taxon>
        <taxon>Marvinbryantia</taxon>
    </lineage>
</organism>
<evidence type="ECO:0000256" key="1">
    <source>
        <dbReference type="SAM" id="Phobius"/>
    </source>
</evidence>
<dbReference type="AlphaFoldDB" id="C6LHD6"/>
<feature type="transmembrane region" description="Helical" evidence="1">
    <location>
        <begin position="258"/>
        <end position="280"/>
    </location>
</feature>
<keyword evidence="1" id="KW-1133">Transmembrane helix</keyword>
<keyword evidence="1" id="KW-0812">Transmembrane</keyword>
<feature type="transmembrane region" description="Helical" evidence="1">
    <location>
        <begin position="105"/>
        <end position="125"/>
    </location>
</feature>
<sequence>MTRLLFLFFTYAFLGWVFETVLVTLKQKKVVNRGFLNGPLCMIYGITAVILTVGLTSLKNNIFFLFVGSCIYATVTELLAGKFLEKYYHGRWWDYSKKKFNFDGYVCLDHSLFWGVLGVIVVKWLNPVLNRFYNANVPILMHTVIWILVGVLILDILGTTAVLLKANDRERYAASNRRLARFTAGLREKIADLVERRILRAYPLSPEPQGKKEKSRVFAEGCGFYKLFWLFMVGGLIGDLVETVFCRITIGRWMSRSSVVWGPFSIVWGLGFALFTAILYQHRKKSDSFLFIAGTVLGGAFEYLCSVFTEMVFGTIFWDYSHVPFNLAGRINLLYCFFWGIAAVIWFKFIYEKISGLIEKIPLRVGKVLTWILVVFMICNIAVSSLALGRYQERRAGIPAEAPWQQIMDEKYDDEVMRRIYPKAKDLDMRGKPAEEAAGQN</sequence>
<feature type="transmembrane region" description="Helical" evidence="1">
    <location>
        <begin position="217"/>
        <end position="238"/>
    </location>
</feature>
<accession>C6LHD6</accession>
<dbReference type="OrthoDB" id="9789229at2"/>